<dbReference type="InterPro" id="IPR027417">
    <property type="entry name" value="P-loop_NTPase"/>
</dbReference>
<dbReference type="OrthoDB" id="4760524at2759"/>
<dbReference type="CDD" id="cd21037">
    <property type="entry name" value="MLKL_NTD"/>
    <property type="match status" value="1"/>
</dbReference>
<dbReference type="InterPro" id="IPR059179">
    <property type="entry name" value="MLKL-like_MCAfunc"/>
</dbReference>
<reference evidence="4" key="2">
    <citation type="submission" date="2015-01" db="EMBL/GenBank/DDBJ databases">
        <title>Evolutionary Origins and Diversification of the Mycorrhizal Mutualists.</title>
        <authorList>
            <consortium name="DOE Joint Genome Institute"/>
            <consortium name="Mycorrhizal Genomics Consortium"/>
            <person name="Kohler A."/>
            <person name="Kuo A."/>
            <person name="Nagy L.G."/>
            <person name="Floudas D."/>
            <person name="Copeland A."/>
            <person name="Barry K.W."/>
            <person name="Cichocki N."/>
            <person name="Veneault-Fourrey C."/>
            <person name="LaButti K."/>
            <person name="Lindquist E.A."/>
            <person name="Lipzen A."/>
            <person name="Lundell T."/>
            <person name="Morin E."/>
            <person name="Murat C."/>
            <person name="Riley R."/>
            <person name="Ohm R."/>
            <person name="Sun H."/>
            <person name="Tunlid A."/>
            <person name="Henrissat B."/>
            <person name="Grigoriev I.V."/>
            <person name="Hibbett D.S."/>
            <person name="Martin F."/>
        </authorList>
    </citation>
    <scope>NUCLEOTIDE SEQUENCE [LARGE SCALE GENOMIC DNA]</scope>
    <source>
        <strain evidence="4">F 1598</strain>
    </source>
</reference>
<dbReference type="InParanoid" id="A0A0C3B8R6"/>
<gene>
    <name evidence="3" type="ORF">PILCRDRAFT_819975</name>
</gene>
<dbReference type="PANTHER" id="PTHR10039:SF14">
    <property type="entry name" value="NACHT DOMAIN-CONTAINING PROTEIN"/>
    <property type="match status" value="1"/>
</dbReference>
<dbReference type="AlphaFoldDB" id="A0A0C3B8R6"/>
<proteinExistence type="predicted"/>
<name>A0A0C3B8R6_PILCF</name>
<dbReference type="HOGENOM" id="CLU_000288_6_10_1"/>
<dbReference type="SUPFAM" id="SSF52540">
    <property type="entry name" value="P-loop containing nucleoside triphosphate hydrolases"/>
    <property type="match status" value="1"/>
</dbReference>
<dbReference type="GO" id="GO:0007166">
    <property type="term" value="P:cell surface receptor signaling pathway"/>
    <property type="evidence" value="ECO:0007669"/>
    <property type="project" value="InterPro"/>
</dbReference>
<dbReference type="PANTHER" id="PTHR10039">
    <property type="entry name" value="AMELOGENIN"/>
    <property type="match status" value="1"/>
</dbReference>
<reference evidence="3 4" key="1">
    <citation type="submission" date="2014-04" db="EMBL/GenBank/DDBJ databases">
        <authorList>
            <consortium name="DOE Joint Genome Institute"/>
            <person name="Kuo A."/>
            <person name="Tarkka M."/>
            <person name="Buscot F."/>
            <person name="Kohler A."/>
            <person name="Nagy L.G."/>
            <person name="Floudas D."/>
            <person name="Copeland A."/>
            <person name="Barry K.W."/>
            <person name="Cichocki N."/>
            <person name="Veneault-Fourrey C."/>
            <person name="LaButti K."/>
            <person name="Lindquist E.A."/>
            <person name="Lipzen A."/>
            <person name="Lundell T."/>
            <person name="Morin E."/>
            <person name="Murat C."/>
            <person name="Sun H."/>
            <person name="Tunlid A."/>
            <person name="Henrissat B."/>
            <person name="Grigoriev I.V."/>
            <person name="Hibbett D.S."/>
            <person name="Martin F."/>
            <person name="Nordberg H.P."/>
            <person name="Cantor M.N."/>
            <person name="Hua S.X."/>
        </authorList>
    </citation>
    <scope>NUCLEOTIDE SEQUENCE [LARGE SCALE GENOMIC DNA]</scope>
    <source>
        <strain evidence="3 4">F 1598</strain>
    </source>
</reference>
<dbReference type="Gene3D" id="1.20.930.20">
    <property type="entry name" value="Adaptor protein Cbl, N-terminal domain"/>
    <property type="match status" value="1"/>
</dbReference>
<keyword evidence="4" id="KW-1185">Reference proteome</keyword>
<dbReference type="Pfam" id="PF24883">
    <property type="entry name" value="NPHP3_N"/>
    <property type="match status" value="1"/>
</dbReference>
<dbReference type="PROSITE" id="PS50837">
    <property type="entry name" value="NACHT"/>
    <property type="match status" value="1"/>
</dbReference>
<dbReference type="EMBL" id="KN832993">
    <property type="protein sequence ID" value="KIM82668.1"/>
    <property type="molecule type" value="Genomic_DNA"/>
</dbReference>
<dbReference type="InterPro" id="IPR036537">
    <property type="entry name" value="Adaptor_Cbl_N_dom_sf"/>
</dbReference>
<dbReference type="Gene3D" id="3.40.50.300">
    <property type="entry name" value="P-loop containing nucleotide triphosphate hydrolases"/>
    <property type="match status" value="1"/>
</dbReference>
<dbReference type="Proteomes" id="UP000054166">
    <property type="component" value="Unassembled WGS sequence"/>
</dbReference>
<dbReference type="InterPro" id="IPR056884">
    <property type="entry name" value="NPHP3-like_N"/>
</dbReference>
<evidence type="ECO:0000313" key="4">
    <source>
        <dbReference type="Proteomes" id="UP000054166"/>
    </source>
</evidence>
<feature type="domain" description="NACHT" evidence="2">
    <location>
        <begin position="227"/>
        <end position="371"/>
    </location>
</feature>
<evidence type="ECO:0000256" key="1">
    <source>
        <dbReference type="ARBA" id="ARBA00022737"/>
    </source>
</evidence>
<dbReference type="InterPro" id="IPR007111">
    <property type="entry name" value="NACHT_NTPase"/>
</dbReference>
<protein>
    <recommendedName>
        <fullName evidence="2">NACHT domain-containing protein</fullName>
    </recommendedName>
</protein>
<accession>A0A0C3B8R6</accession>
<evidence type="ECO:0000259" key="2">
    <source>
        <dbReference type="PROSITE" id="PS50837"/>
    </source>
</evidence>
<keyword evidence="1" id="KW-0677">Repeat</keyword>
<organism evidence="3 4">
    <name type="scientific">Piloderma croceum (strain F 1598)</name>
    <dbReference type="NCBI Taxonomy" id="765440"/>
    <lineage>
        <taxon>Eukaryota</taxon>
        <taxon>Fungi</taxon>
        <taxon>Dikarya</taxon>
        <taxon>Basidiomycota</taxon>
        <taxon>Agaricomycotina</taxon>
        <taxon>Agaricomycetes</taxon>
        <taxon>Agaricomycetidae</taxon>
        <taxon>Atheliales</taxon>
        <taxon>Atheliaceae</taxon>
        <taxon>Piloderma</taxon>
    </lineage>
</organism>
<evidence type="ECO:0000313" key="3">
    <source>
        <dbReference type="EMBL" id="KIM82668.1"/>
    </source>
</evidence>
<sequence>MSHQPEYSNYTQMDVTDHVLSGSLTIVTLFKEVSSLIPHTGPLSQVLGLTKELIGVINQIRDNRAGCEFLVERILRFMKKLIEECARINEPIRDGTPMASRLHDLISHIQAIKDDAETWKAASFQHRFWYRGPIKTAVSNHQKNLDDCFHSFTVGTLLQLGTQADTSNLSRDQIRKDGVYSGGDLAALCVPDAAYNGFESRNKCLQGTREAIITEIAEWINDGSDHPICWLSGPAGFGKSAIAQTIAERCAIERTLAGSFFFMRDAGSRSEFSRFITTLAFQLTLSIPATKPMIQSALQNDPSIPSQSIENQFEKLIIAPVMALDEQIQRVVIVVDALDECRDTKSIAKFIDILARVLSDRRLPLQFLLTSRGEDHIRQEFRIGAAHAATYFLALENFDAHLDIRSFLEYRFSSIYARNPRLMHGVPRPWPSVEEVTALVEKSSGLFIFASTLVDFVTDGKGTPQQKLNDVLMSHAGLDPLYSQVLSAAPSVDCFRRVLAAIILLRRRLSITSLACLLQLGADKIVHALLGIQSIIKVPEDNNKPVLLNHASLGDFLTEKGRSKSHFIDPSTSHTSIAFDCLKLMTNGFRRDVFPTEPAQLYACRNWCFHLDAAIIKGGAVIPGSELAGSLKDFFTSQSCEVWVNILIWIDIAGDVLGILKDVISRLNVSPILDHLWSC</sequence>